<reference evidence="1 2" key="1">
    <citation type="submission" date="2019-09" db="EMBL/GenBank/DDBJ databases">
        <title>Nocardioides panacisoli sp. nov., isolated from the soil of a ginseng field.</title>
        <authorList>
            <person name="Cho C."/>
        </authorList>
    </citation>
    <scope>NUCLEOTIDE SEQUENCE [LARGE SCALE GENOMIC DNA]</scope>
    <source>
        <strain evidence="1 2">BN140041</strain>
    </source>
</reference>
<reference evidence="1 2" key="2">
    <citation type="submission" date="2019-09" db="EMBL/GenBank/DDBJ databases">
        <authorList>
            <person name="Jin C."/>
        </authorList>
    </citation>
    <scope>NUCLEOTIDE SEQUENCE [LARGE SCALE GENOMIC DNA]</scope>
    <source>
        <strain evidence="1 2">BN140041</strain>
    </source>
</reference>
<keyword evidence="2" id="KW-1185">Reference proteome</keyword>
<organism evidence="1 2">
    <name type="scientific">Nocardioides antri</name>
    <dbReference type="NCBI Taxonomy" id="2607659"/>
    <lineage>
        <taxon>Bacteria</taxon>
        <taxon>Bacillati</taxon>
        <taxon>Actinomycetota</taxon>
        <taxon>Actinomycetes</taxon>
        <taxon>Propionibacteriales</taxon>
        <taxon>Nocardioidaceae</taxon>
        <taxon>Nocardioides</taxon>
    </lineage>
</organism>
<evidence type="ECO:0000313" key="1">
    <source>
        <dbReference type="EMBL" id="KAA1428357.1"/>
    </source>
</evidence>
<dbReference type="AlphaFoldDB" id="A0A5B1M8W7"/>
<dbReference type="EMBL" id="VUJW01000002">
    <property type="protein sequence ID" value="KAA1428357.1"/>
    <property type="molecule type" value="Genomic_DNA"/>
</dbReference>
<protein>
    <recommendedName>
        <fullName evidence="3">Sensor domain-containing protein</fullName>
    </recommendedName>
</protein>
<comment type="caution">
    <text evidence="1">The sequence shown here is derived from an EMBL/GenBank/DDBJ whole genome shotgun (WGS) entry which is preliminary data.</text>
</comment>
<name>A0A5B1M8W7_9ACTN</name>
<gene>
    <name evidence="1" type="ORF">F0U47_05360</name>
</gene>
<dbReference type="Proteomes" id="UP000324351">
    <property type="component" value="Unassembled WGS sequence"/>
</dbReference>
<evidence type="ECO:0008006" key="3">
    <source>
        <dbReference type="Google" id="ProtNLM"/>
    </source>
</evidence>
<evidence type="ECO:0000313" key="2">
    <source>
        <dbReference type="Proteomes" id="UP000324351"/>
    </source>
</evidence>
<dbReference type="RefSeq" id="WP_149749294.1">
    <property type="nucleotide sequence ID" value="NZ_VUJW01000002.1"/>
</dbReference>
<accession>A0A5B1M8W7</accession>
<proteinExistence type="predicted"/>
<sequence>MPLRSTLVGAASGILLLAGVFGFAVGLPEVEGDEIDAPAEAEEQEEADDTPVGELLPATLLDGALVRYSDVQSEYAALFDEVEGYGADTLTEAFGEDTAVGVYTTSDEQVRVAVTIYAGGSGLFLQTGPPVPPELSANNESVGEYSRQGESVCFGQWQTQAFEQKAPPFQAQCQREVAGRTINVYAVPGITVEQTADIVDDVVTQSGLG</sequence>